<protein>
    <submittedName>
        <fullName evidence="1">Predicted integral membrane protein</fullName>
    </submittedName>
</protein>
<dbReference type="AlphaFoldDB" id="A0A7Z7LW52"/>
<reference evidence="1 2" key="1">
    <citation type="submission" date="2018-06" db="EMBL/GenBank/DDBJ databases">
        <authorList>
            <consortium name="Pathogen Informatics"/>
            <person name="Doyle S."/>
        </authorList>
    </citation>
    <scope>NUCLEOTIDE SEQUENCE [LARGE SCALE GENOMIC DNA]</scope>
    <source>
        <strain evidence="1 2">NCTC10588</strain>
    </source>
</reference>
<organism evidence="1 2">
    <name type="scientific">Elizabethkingia anophelis</name>
    <dbReference type="NCBI Taxonomy" id="1117645"/>
    <lineage>
        <taxon>Bacteria</taxon>
        <taxon>Pseudomonadati</taxon>
        <taxon>Bacteroidota</taxon>
        <taxon>Flavobacteriia</taxon>
        <taxon>Flavobacteriales</taxon>
        <taxon>Weeksellaceae</taxon>
        <taxon>Elizabethkingia</taxon>
    </lineage>
</organism>
<sequence length="247" mass="28420">MCNFAQNLMMQPREVISFSEIPGKAFEYWSKTIMFQVLFSICYFAVYLGLTFFLFSYYGVMEQIHNLSAYFNTDQDLAREKYMEIIGSENFRYVTLWIVVITALLFPLNLGLFNIYRKMDKAEEISVGDLFVGFEGSCFFKYIGYALFWGGIYYISKMTLFLAPVWVLLTLFVGPLMFFNNLNIQESLKLSFQAVGKNIVGCLLALLLAVFGSYIGAALCGVGILLTFPFWNAVLYAYYQKIFPESH</sequence>
<proteinExistence type="predicted"/>
<comment type="caution">
    <text evidence="1">The sequence shown here is derived from an EMBL/GenBank/DDBJ whole genome shotgun (WGS) entry which is preliminary data.</text>
</comment>
<dbReference type="EMBL" id="UFYD01000001">
    <property type="protein sequence ID" value="STD04505.1"/>
    <property type="molecule type" value="Genomic_DNA"/>
</dbReference>
<evidence type="ECO:0000313" key="1">
    <source>
        <dbReference type="EMBL" id="STD04505.1"/>
    </source>
</evidence>
<dbReference type="Proteomes" id="UP000254876">
    <property type="component" value="Unassembled WGS sequence"/>
</dbReference>
<name>A0A7Z7LW52_9FLAO</name>
<accession>A0A7Z7LW52</accession>
<gene>
    <name evidence="1" type="ORF">NCTC10588_02113</name>
</gene>
<evidence type="ECO:0000313" key="2">
    <source>
        <dbReference type="Proteomes" id="UP000254876"/>
    </source>
</evidence>